<comment type="subcellular location">
    <subcellularLocation>
        <location evidence="1">Nucleus</location>
    </subcellularLocation>
</comment>
<dbReference type="InterPro" id="IPR038085">
    <property type="entry name" value="Rnp2-like_sf"/>
</dbReference>
<reference evidence="5 6" key="1">
    <citation type="submission" date="2019-04" db="EMBL/GenBank/DDBJ databases">
        <title>Annotation for the trematode Fasciola gigantica.</title>
        <authorList>
            <person name="Choi Y.-J."/>
        </authorList>
    </citation>
    <scope>NUCLEOTIDE SEQUENCE [LARGE SCALE GENOMIC DNA]</scope>
    <source>
        <strain evidence="5">Uganda_cow_1</strain>
    </source>
</reference>
<evidence type="ECO:0000256" key="1">
    <source>
        <dbReference type="ARBA" id="ARBA00004123"/>
    </source>
</evidence>
<evidence type="ECO:0000313" key="6">
    <source>
        <dbReference type="Proteomes" id="UP000316759"/>
    </source>
</evidence>
<accession>A0A504YCY7</accession>
<dbReference type="GO" id="GO:0001682">
    <property type="term" value="P:tRNA 5'-leader removal"/>
    <property type="evidence" value="ECO:0007669"/>
    <property type="project" value="InterPro"/>
</dbReference>
<keyword evidence="6" id="KW-1185">Reference proteome</keyword>
<evidence type="ECO:0000256" key="3">
    <source>
        <dbReference type="ARBA" id="ARBA00022694"/>
    </source>
</evidence>
<dbReference type="InterPro" id="IPR016819">
    <property type="entry name" value="RNase_P/MRP_POP5"/>
</dbReference>
<dbReference type="PIRSF" id="PIRSF023803">
    <property type="entry name" value="Ribonuclease_P_prd"/>
    <property type="match status" value="1"/>
</dbReference>
<dbReference type="EMBL" id="SUNJ01012345">
    <property type="protein sequence ID" value="TPP58119.1"/>
    <property type="molecule type" value="Genomic_DNA"/>
</dbReference>
<evidence type="ECO:0000256" key="2">
    <source>
        <dbReference type="ARBA" id="ARBA00010800"/>
    </source>
</evidence>
<dbReference type="PANTHER" id="PTHR15441:SF2">
    <property type="entry name" value="RIBONUCLEASE P_MRP PROTEIN SUBUNIT POP5"/>
    <property type="match status" value="1"/>
</dbReference>
<evidence type="ECO:0000256" key="4">
    <source>
        <dbReference type="ARBA" id="ARBA00023242"/>
    </source>
</evidence>
<dbReference type="GO" id="GO:0030681">
    <property type="term" value="C:multimeric ribonuclease P complex"/>
    <property type="evidence" value="ECO:0007669"/>
    <property type="project" value="TreeGrafter"/>
</dbReference>
<dbReference type="STRING" id="46835.A0A504YCY7"/>
<name>A0A504YCY7_FASGI</name>
<gene>
    <name evidence="5" type="ORF">FGIG_02464</name>
</gene>
<evidence type="ECO:0000313" key="5">
    <source>
        <dbReference type="EMBL" id="TPP58119.1"/>
    </source>
</evidence>
<proteinExistence type="inferred from homology"/>
<dbReference type="OrthoDB" id="24745at2759"/>
<keyword evidence="3" id="KW-0819">tRNA processing</keyword>
<comment type="caution">
    <text evidence="5">The sequence shown here is derived from an EMBL/GenBank/DDBJ whole genome shotgun (WGS) entry which is preliminary data.</text>
</comment>
<dbReference type="SUPFAM" id="SSF160350">
    <property type="entry name" value="Rnp2-like"/>
    <property type="match status" value="1"/>
</dbReference>
<comment type="similarity">
    <text evidence="2">Belongs to the eukaryotic/archaeal RNase P protein component 2 family.</text>
</comment>
<dbReference type="GO" id="GO:0005730">
    <property type="term" value="C:nucleolus"/>
    <property type="evidence" value="ECO:0007669"/>
    <property type="project" value="TreeGrafter"/>
</dbReference>
<protein>
    <submittedName>
        <fullName evidence="5">Putative ribonuclease P/MRP protein subunit POP5</fullName>
    </submittedName>
</protein>
<dbReference type="Proteomes" id="UP000316759">
    <property type="component" value="Unassembled WGS sequence"/>
</dbReference>
<dbReference type="PANTHER" id="PTHR15441">
    <property type="entry name" value="RIBONUCLEASE P PROTEIN SUBUNIT P14"/>
    <property type="match status" value="1"/>
</dbReference>
<dbReference type="Pfam" id="PF01900">
    <property type="entry name" value="RNase_P_Rpp14"/>
    <property type="match status" value="1"/>
</dbReference>
<sequence>MTRIKYRYVVCFVSIQSMISNQPPGYPGCQQDDTIALRTTEANLMCTIRKSVQQCHGTIGMGKCMTRVRLIYWCPQSGLLVLRCLRTQLIPIRAALSMITRIETGTCETY</sequence>
<dbReference type="AlphaFoldDB" id="A0A504YCY7"/>
<dbReference type="Gene3D" id="3.30.70.3250">
    <property type="entry name" value="Ribonuclease P, Pop5 subunit"/>
    <property type="match status" value="1"/>
</dbReference>
<dbReference type="GO" id="GO:0033204">
    <property type="term" value="F:ribonuclease P RNA binding"/>
    <property type="evidence" value="ECO:0007669"/>
    <property type="project" value="InterPro"/>
</dbReference>
<dbReference type="InterPro" id="IPR002759">
    <property type="entry name" value="Pop5/Rpp14/Rnp2-like"/>
</dbReference>
<organism evidence="5 6">
    <name type="scientific">Fasciola gigantica</name>
    <name type="common">Giant liver fluke</name>
    <dbReference type="NCBI Taxonomy" id="46835"/>
    <lineage>
        <taxon>Eukaryota</taxon>
        <taxon>Metazoa</taxon>
        <taxon>Spiralia</taxon>
        <taxon>Lophotrochozoa</taxon>
        <taxon>Platyhelminthes</taxon>
        <taxon>Trematoda</taxon>
        <taxon>Digenea</taxon>
        <taxon>Plagiorchiida</taxon>
        <taxon>Echinostomata</taxon>
        <taxon>Echinostomatoidea</taxon>
        <taxon>Fasciolidae</taxon>
        <taxon>Fasciola</taxon>
    </lineage>
</organism>
<keyword evidence="4" id="KW-0539">Nucleus</keyword>